<sequence length="162" mass="17372">MKVILTNLAATAALATTAVLLIADSGGVKECHQAAQEVTFDVGHNTCGEPGILRVGTPDRECRLDVEVEERTGLPTTGDVYEGTVDIRQGNNWYLADTNVLITLQADGGTRPDDAGSGTQVPVNRTCEVLRESDILRLKCTARRADLANEQVHTCEAVLTPR</sequence>
<gene>
    <name evidence="2" type="ordered locus">LILAB_14735</name>
</gene>
<dbReference type="STRING" id="483219.LILAB_14735"/>
<feature type="signal peptide" evidence="1">
    <location>
        <begin position="1"/>
        <end position="23"/>
    </location>
</feature>
<dbReference type="AlphaFoldDB" id="F8CFN3"/>
<feature type="chain" id="PRO_5003374605" description="Lipoprotein" evidence="1">
    <location>
        <begin position="24"/>
        <end position="162"/>
    </location>
</feature>
<dbReference type="Proteomes" id="UP000000488">
    <property type="component" value="Chromosome"/>
</dbReference>
<accession>F8CFN3</accession>
<dbReference type="EMBL" id="CP002830">
    <property type="protein sequence ID" value="AEI64852.1"/>
    <property type="molecule type" value="Genomic_DNA"/>
</dbReference>
<dbReference type="KEGG" id="mfu:LILAB_14735"/>
<protein>
    <recommendedName>
        <fullName evidence="4">Lipoprotein</fullName>
    </recommendedName>
</protein>
<evidence type="ECO:0008006" key="4">
    <source>
        <dbReference type="Google" id="ProtNLM"/>
    </source>
</evidence>
<proteinExistence type="predicted"/>
<organism evidence="2 3">
    <name type="scientific">Myxococcus fulvus (strain ATCC BAA-855 / HW-1)</name>
    <dbReference type="NCBI Taxonomy" id="483219"/>
    <lineage>
        <taxon>Bacteria</taxon>
        <taxon>Pseudomonadati</taxon>
        <taxon>Myxococcota</taxon>
        <taxon>Myxococcia</taxon>
        <taxon>Myxococcales</taxon>
        <taxon>Cystobacterineae</taxon>
        <taxon>Myxococcaceae</taxon>
        <taxon>Myxococcus</taxon>
    </lineage>
</organism>
<reference evidence="2 3" key="1">
    <citation type="journal article" date="2011" name="J. Bacteriol.">
        <title>Genome sequence of the halotolerant marine bacterium Myxococcus fulvus HW-1.</title>
        <authorList>
            <person name="Li Z.F."/>
            <person name="Li X."/>
            <person name="Liu H."/>
            <person name="Liu X."/>
            <person name="Han K."/>
            <person name="Wu Z.H."/>
            <person name="Hu W."/>
            <person name="Li F.F."/>
            <person name="Li Y.Z."/>
        </authorList>
    </citation>
    <scope>NUCLEOTIDE SEQUENCE [LARGE SCALE GENOMIC DNA]</scope>
    <source>
        <strain evidence="3">ATCC BAA-855 / HW-1</strain>
    </source>
</reference>
<evidence type="ECO:0000256" key="1">
    <source>
        <dbReference type="SAM" id="SignalP"/>
    </source>
</evidence>
<evidence type="ECO:0000313" key="2">
    <source>
        <dbReference type="EMBL" id="AEI64852.1"/>
    </source>
</evidence>
<evidence type="ECO:0000313" key="3">
    <source>
        <dbReference type="Proteomes" id="UP000000488"/>
    </source>
</evidence>
<keyword evidence="1" id="KW-0732">Signal</keyword>
<dbReference type="HOGENOM" id="CLU_1641900_0_0_7"/>
<name>F8CFN3_MYXFH</name>